<dbReference type="GO" id="GO:0032267">
    <property type="term" value="F:tRNA(Ile)-lysidine synthase activity"/>
    <property type="evidence" value="ECO:0007669"/>
    <property type="project" value="UniProtKB-EC"/>
</dbReference>
<evidence type="ECO:0000256" key="1">
    <source>
        <dbReference type="ARBA" id="ARBA00004496"/>
    </source>
</evidence>
<keyword evidence="2 8" id="KW-0963">Cytoplasm</keyword>
<comment type="subcellular location">
    <subcellularLocation>
        <location evidence="1 8">Cytoplasm</location>
    </subcellularLocation>
</comment>
<dbReference type="AlphaFoldDB" id="A0A5N1ILW6"/>
<evidence type="ECO:0000313" key="11">
    <source>
        <dbReference type="Proteomes" id="UP000326570"/>
    </source>
</evidence>
<dbReference type="HAMAP" id="MF_01161">
    <property type="entry name" value="tRNA_Ile_lys_synt"/>
    <property type="match status" value="1"/>
</dbReference>
<accession>A0A5N1ILW6</accession>
<comment type="caution">
    <text evidence="10">The sequence shown here is derived from an EMBL/GenBank/DDBJ whole genome shotgun (WGS) entry which is preliminary data.</text>
</comment>
<gene>
    <name evidence="8 10" type="primary">tilS</name>
    <name evidence="10" type="ORF">F0P94_15640</name>
</gene>
<dbReference type="SUPFAM" id="SSF52402">
    <property type="entry name" value="Adenine nucleotide alpha hydrolases-like"/>
    <property type="match status" value="1"/>
</dbReference>
<dbReference type="GO" id="GO:0005524">
    <property type="term" value="F:ATP binding"/>
    <property type="evidence" value="ECO:0007669"/>
    <property type="project" value="UniProtKB-UniRule"/>
</dbReference>
<evidence type="ECO:0000256" key="4">
    <source>
        <dbReference type="ARBA" id="ARBA00022694"/>
    </source>
</evidence>
<comment type="function">
    <text evidence="8">Ligates lysine onto the cytidine present at position 34 of the AUA codon-specific tRNA(Ile) that contains the anticodon CAU, in an ATP-dependent manner. Cytidine is converted to lysidine, thus changing the amino acid specificity of the tRNA from methionine to isoleucine.</text>
</comment>
<keyword evidence="11" id="KW-1185">Reference proteome</keyword>
<dbReference type="GO" id="GO:0005737">
    <property type="term" value="C:cytoplasm"/>
    <property type="evidence" value="ECO:0007669"/>
    <property type="project" value="UniProtKB-SubCell"/>
</dbReference>
<proteinExistence type="inferred from homology"/>
<dbReference type="Gene3D" id="3.40.50.620">
    <property type="entry name" value="HUPs"/>
    <property type="match status" value="1"/>
</dbReference>
<dbReference type="NCBIfam" id="TIGR02433">
    <property type="entry name" value="lysidine_TilS_C"/>
    <property type="match status" value="1"/>
</dbReference>
<dbReference type="PANTHER" id="PTHR43033">
    <property type="entry name" value="TRNA(ILE)-LYSIDINE SYNTHASE-RELATED"/>
    <property type="match status" value="1"/>
</dbReference>
<comment type="catalytic activity">
    <reaction evidence="7 8">
        <text>cytidine(34) in tRNA(Ile2) + L-lysine + ATP = lysidine(34) in tRNA(Ile2) + AMP + diphosphate + H(+)</text>
        <dbReference type="Rhea" id="RHEA:43744"/>
        <dbReference type="Rhea" id="RHEA-COMP:10625"/>
        <dbReference type="Rhea" id="RHEA-COMP:10670"/>
        <dbReference type="ChEBI" id="CHEBI:15378"/>
        <dbReference type="ChEBI" id="CHEBI:30616"/>
        <dbReference type="ChEBI" id="CHEBI:32551"/>
        <dbReference type="ChEBI" id="CHEBI:33019"/>
        <dbReference type="ChEBI" id="CHEBI:82748"/>
        <dbReference type="ChEBI" id="CHEBI:83665"/>
        <dbReference type="ChEBI" id="CHEBI:456215"/>
        <dbReference type="EC" id="6.3.4.19"/>
    </reaction>
</comment>
<dbReference type="SUPFAM" id="SSF56037">
    <property type="entry name" value="PheT/TilS domain"/>
    <property type="match status" value="1"/>
</dbReference>
<dbReference type="EMBL" id="VTWT01000009">
    <property type="protein sequence ID" value="KAA9327348.1"/>
    <property type="molecule type" value="Genomic_DNA"/>
</dbReference>
<dbReference type="EC" id="6.3.4.19" evidence="8"/>
<organism evidence="10 11">
    <name type="scientific">Adhaeribacter soli</name>
    <dbReference type="NCBI Taxonomy" id="2607655"/>
    <lineage>
        <taxon>Bacteria</taxon>
        <taxon>Pseudomonadati</taxon>
        <taxon>Bacteroidota</taxon>
        <taxon>Cytophagia</taxon>
        <taxon>Cytophagales</taxon>
        <taxon>Hymenobacteraceae</taxon>
        <taxon>Adhaeribacter</taxon>
    </lineage>
</organism>
<evidence type="ECO:0000256" key="6">
    <source>
        <dbReference type="ARBA" id="ARBA00022840"/>
    </source>
</evidence>
<keyword evidence="3 8" id="KW-0436">Ligase</keyword>
<dbReference type="InterPro" id="IPR011063">
    <property type="entry name" value="TilS/TtcA_N"/>
</dbReference>
<dbReference type="PANTHER" id="PTHR43033:SF1">
    <property type="entry name" value="TRNA(ILE)-LYSIDINE SYNTHASE-RELATED"/>
    <property type="match status" value="1"/>
</dbReference>
<dbReference type="InterPro" id="IPR012796">
    <property type="entry name" value="Lysidine-tRNA-synth_C"/>
</dbReference>
<comment type="domain">
    <text evidence="8">The N-terminal region contains the highly conserved SGGXDS motif, predicted to be a P-loop motif involved in ATP binding.</text>
</comment>
<evidence type="ECO:0000256" key="2">
    <source>
        <dbReference type="ARBA" id="ARBA00022490"/>
    </source>
</evidence>
<dbReference type="SMART" id="SM00977">
    <property type="entry name" value="TilS_C"/>
    <property type="match status" value="1"/>
</dbReference>
<feature type="domain" description="Lysidine-tRNA(Ile) synthetase C-terminal" evidence="9">
    <location>
        <begin position="365"/>
        <end position="437"/>
    </location>
</feature>
<sequence>MLDKISAFIKENELAAPGGKIIIAVSGGLDSVVLADVLHKLKYEIAIAHCNFGLRGEESEADELFVKKLAKKYEAPFYAEHFSTQAFADEHKLSIQMAARQLRYAWFEKLRQDLGYDFIATAHHQNDTLETILLNLTRGTGLAGLHGIPPKNGHIIRPLLCMAKDDLYDYLVQNRLAWREDASNETTKYQRNLLRHEVVPVLKKINPNLEETIFQTTERIRGAEAIFERYLSDVKNRALKETDEAAYINVPELETSISLAVVLHELLKPYHFPFEKSKIIAENLHNSSGTQFDSPTHNLVIDREQLVITPKDLRHFASYEISETDTELQAENFILKINRVPAEGYKIPKGKNVAALDAGLLQFPLKLRPWQEGDWFVPLGMNGKKKISDLLIDQKVPLNLKAKVLVLTSGPSIAWLVGQRLDNRFKVTEKTEEVLEVWFEGKG</sequence>
<name>A0A5N1ILW6_9BACT</name>
<dbReference type="RefSeq" id="WP_150904852.1">
    <property type="nucleotide sequence ID" value="NZ_VTWT01000009.1"/>
</dbReference>
<keyword evidence="4 8" id="KW-0819">tRNA processing</keyword>
<dbReference type="Proteomes" id="UP000326570">
    <property type="component" value="Unassembled WGS sequence"/>
</dbReference>
<dbReference type="InterPro" id="IPR014729">
    <property type="entry name" value="Rossmann-like_a/b/a_fold"/>
</dbReference>
<reference evidence="10 11" key="1">
    <citation type="submission" date="2019-09" db="EMBL/GenBank/DDBJ databases">
        <title>Genome sequence of Adhaeribacter sp. M2.</title>
        <authorList>
            <person name="Srinivasan S."/>
        </authorList>
    </citation>
    <scope>NUCLEOTIDE SEQUENCE [LARGE SCALE GENOMIC DNA]</scope>
    <source>
        <strain evidence="10 11">M2</strain>
    </source>
</reference>
<comment type="similarity">
    <text evidence="8">Belongs to the tRNA(Ile)-lysidine synthase family.</text>
</comment>
<dbReference type="Pfam" id="PF01171">
    <property type="entry name" value="ATP_bind_3"/>
    <property type="match status" value="1"/>
</dbReference>
<evidence type="ECO:0000256" key="5">
    <source>
        <dbReference type="ARBA" id="ARBA00022741"/>
    </source>
</evidence>
<evidence type="ECO:0000256" key="3">
    <source>
        <dbReference type="ARBA" id="ARBA00022598"/>
    </source>
</evidence>
<evidence type="ECO:0000259" key="9">
    <source>
        <dbReference type="SMART" id="SM00977"/>
    </source>
</evidence>
<protein>
    <recommendedName>
        <fullName evidence="8">tRNA(Ile)-lysidine synthase</fullName>
        <ecNumber evidence="8">6.3.4.19</ecNumber>
    </recommendedName>
    <alternativeName>
        <fullName evidence="8">tRNA(Ile)-2-lysyl-cytidine synthase</fullName>
    </alternativeName>
    <alternativeName>
        <fullName evidence="8">tRNA(Ile)-lysidine synthetase</fullName>
    </alternativeName>
</protein>
<dbReference type="InterPro" id="IPR012094">
    <property type="entry name" value="tRNA_Ile_lys_synt"/>
</dbReference>
<keyword evidence="6 8" id="KW-0067">ATP-binding</keyword>
<dbReference type="Pfam" id="PF11734">
    <property type="entry name" value="TilS_C"/>
    <property type="match status" value="1"/>
</dbReference>
<dbReference type="CDD" id="cd01992">
    <property type="entry name" value="TilS_N"/>
    <property type="match status" value="1"/>
</dbReference>
<keyword evidence="5 8" id="KW-0547">Nucleotide-binding</keyword>
<feature type="binding site" evidence="8">
    <location>
        <begin position="26"/>
        <end position="31"/>
    </location>
    <ligand>
        <name>ATP</name>
        <dbReference type="ChEBI" id="CHEBI:30616"/>
    </ligand>
</feature>
<dbReference type="NCBIfam" id="TIGR02432">
    <property type="entry name" value="lysidine_TilS_N"/>
    <property type="match status" value="1"/>
</dbReference>
<evidence type="ECO:0000313" key="10">
    <source>
        <dbReference type="EMBL" id="KAA9327348.1"/>
    </source>
</evidence>
<evidence type="ECO:0000256" key="8">
    <source>
        <dbReference type="HAMAP-Rule" id="MF_01161"/>
    </source>
</evidence>
<dbReference type="InterPro" id="IPR012795">
    <property type="entry name" value="tRNA_Ile_lys_synt_N"/>
</dbReference>
<evidence type="ECO:0000256" key="7">
    <source>
        <dbReference type="ARBA" id="ARBA00048539"/>
    </source>
</evidence>
<dbReference type="GO" id="GO:0006400">
    <property type="term" value="P:tRNA modification"/>
    <property type="evidence" value="ECO:0007669"/>
    <property type="project" value="UniProtKB-UniRule"/>
</dbReference>